<name>A0A2S8FY92_9BACT</name>
<keyword evidence="1" id="KW-1133">Transmembrane helix</keyword>
<proteinExistence type="predicted"/>
<evidence type="ECO:0000313" key="3">
    <source>
        <dbReference type="Proteomes" id="UP000238322"/>
    </source>
</evidence>
<dbReference type="AlphaFoldDB" id="A0A2S8FY92"/>
<feature type="transmembrane region" description="Helical" evidence="1">
    <location>
        <begin position="41"/>
        <end position="59"/>
    </location>
</feature>
<dbReference type="EMBL" id="PUHY01000005">
    <property type="protein sequence ID" value="PQO37142.1"/>
    <property type="molecule type" value="Genomic_DNA"/>
</dbReference>
<feature type="transmembrane region" description="Helical" evidence="1">
    <location>
        <begin position="12"/>
        <end position="29"/>
    </location>
</feature>
<gene>
    <name evidence="2" type="ORF">C5Y83_04080</name>
</gene>
<protein>
    <submittedName>
        <fullName evidence="2">Uncharacterized protein</fullName>
    </submittedName>
</protein>
<accession>A0A2S8FY92</accession>
<sequence>MQMFPFYVPLQVWWFAALVYLCAIASVAWVRFARDVHSQQLAQVSSVVCFVVMTVHLVHEITSGSGFWLAGAIVFVVLAVLCVFEPKTTRPTRHI</sequence>
<reference evidence="2 3" key="1">
    <citation type="submission" date="2018-02" db="EMBL/GenBank/DDBJ databases">
        <title>Comparative genomes isolates from brazilian mangrove.</title>
        <authorList>
            <person name="Araujo J.E."/>
            <person name="Taketani R.G."/>
            <person name="Silva M.C.P."/>
            <person name="Loureco M.V."/>
            <person name="Andreote F.D."/>
        </authorList>
    </citation>
    <scope>NUCLEOTIDE SEQUENCE [LARGE SCALE GENOMIC DNA]</scope>
    <source>
        <strain evidence="2 3">Hex-1 MGV</strain>
    </source>
</reference>
<organism evidence="2 3">
    <name type="scientific">Blastopirellula marina</name>
    <dbReference type="NCBI Taxonomy" id="124"/>
    <lineage>
        <taxon>Bacteria</taxon>
        <taxon>Pseudomonadati</taxon>
        <taxon>Planctomycetota</taxon>
        <taxon>Planctomycetia</taxon>
        <taxon>Pirellulales</taxon>
        <taxon>Pirellulaceae</taxon>
        <taxon>Blastopirellula</taxon>
    </lineage>
</organism>
<evidence type="ECO:0000313" key="2">
    <source>
        <dbReference type="EMBL" id="PQO37142.1"/>
    </source>
</evidence>
<evidence type="ECO:0000256" key="1">
    <source>
        <dbReference type="SAM" id="Phobius"/>
    </source>
</evidence>
<comment type="caution">
    <text evidence="2">The sequence shown here is derived from an EMBL/GenBank/DDBJ whole genome shotgun (WGS) entry which is preliminary data.</text>
</comment>
<keyword evidence="1" id="KW-0472">Membrane</keyword>
<feature type="transmembrane region" description="Helical" evidence="1">
    <location>
        <begin position="65"/>
        <end position="84"/>
    </location>
</feature>
<keyword evidence="1" id="KW-0812">Transmembrane</keyword>
<dbReference type="Proteomes" id="UP000238322">
    <property type="component" value="Unassembled WGS sequence"/>
</dbReference>